<reference evidence="3 4" key="1">
    <citation type="submission" date="2022-06" db="EMBL/GenBank/DDBJ databases">
        <title>Paraconexibacter antarcticus.</title>
        <authorList>
            <person name="Kim C.S."/>
        </authorList>
    </citation>
    <scope>NUCLEOTIDE SEQUENCE [LARGE SCALE GENOMIC DNA]</scope>
    <source>
        <strain evidence="3 4">02-257</strain>
    </source>
</reference>
<dbReference type="InterPro" id="IPR003399">
    <property type="entry name" value="Mce/MlaD"/>
</dbReference>
<evidence type="ECO:0000256" key="1">
    <source>
        <dbReference type="SAM" id="MobiDB-lite"/>
    </source>
</evidence>
<dbReference type="PANTHER" id="PTHR33371:SF4">
    <property type="entry name" value="INTERMEMBRANE PHOSPHOLIPID TRANSPORT SYSTEM BINDING PROTEIN MLAD"/>
    <property type="match status" value="1"/>
</dbReference>
<evidence type="ECO:0000313" key="3">
    <source>
        <dbReference type="EMBL" id="UTI66864.1"/>
    </source>
</evidence>
<sequence length="470" mass="48589">MAALALAVHTATRDDGRTIRAEFTNVRGLLVGNDVRIAGAKAGRIKSIRLTAQNAALVTMSLDDGAPPVRADAVAAIRPVDLLGDIYLSLSPGHSAAPLTEAIPVARTSNAPRISDVLGAFRAPVRTGLQAVIVELGLGLERRGDDVSRAAVSLRPALEATTRLLNEVDTQTADIRGLVRDAGSMSHQLATQNRALRASINGLAGTLTPIADSGPALPGALRAAPDLLGRLERTSGLLSRTALRGRPLAIELGRAAAPLTAFLNQAPPFLRDARSTLVATRPTLRSLESVLSGGRSTVRRLASGLRRTAAAAPATADLVQAIVPAAADISDGFLRNFPDQAKEPGNQPFDPFASPDRHYWKGAAVLSCQSFGLPITPGCIDKVGGQTHRKTPPSAHRPPPKTSALLTPPTSGADQAPGPANQSVHGTVKKALTPVQQLLGSILPGRPTPPAPPPPSTGGAAGLLDYLLGP</sequence>
<name>A0ABY5E200_9ACTN</name>
<protein>
    <submittedName>
        <fullName evidence="3">MlaD family protein</fullName>
    </submittedName>
</protein>
<organism evidence="3 4">
    <name type="scientific">Paraconexibacter antarcticus</name>
    <dbReference type="NCBI Taxonomy" id="2949664"/>
    <lineage>
        <taxon>Bacteria</taxon>
        <taxon>Bacillati</taxon>
        <taxon>Actinomycetota</taxon>
        <taxon>Thermoleophilia</taxon>
        <taxon>Solirubrobacterales</taxon>
        <taxon>Paraconexibacteraceae</taxon>
        <taxon>Paraconexibacter</taxon>
    </lineage>
</organism>
<dbReference type="Pfam" id="PF02470">
    <property type="entry name" value="MlaD"/>
    <property type="match status" value="1"/>
</dbReference>
<accession>A0ABY5E200</accession>
<evidence type="ECO:0000313" key="4">
    <source>
        <dbReference type="Proteomes" id="UP001056035"/>
    </source>
</evidence>
<feature type="compositionally biased region" description="Pro residues" evidence="1">
    <location>
        <begin position="446"/>
        <end position="456"/>
    </location>
</feature>
<evidence type="ECO:0000259" key="2">
    <source>
        <dbReference type="Pfam" id="PF02470"/>
    </source>
</evidence>
<dbReference type="InterPro" id="IPR052336">
    <property type="entry name" value="MlaD_Phospholipid_Transporter"/>
</dbReference>
<dbReference type="Proteomes" id="UP001056035">
    <property type="component" value="Chromosome"/>
</dbReference>
<feature type="region of interest" description="Disordered" evidence="1">
    <location>
        <begin position="382"/>
        <end position="464"/>
    </location>
</feature>
<keyword evidence="4" id="KW-1185">Reference proteome</keyword>
<feature type="domain" description="Mce/MlaD" evidence="2">
    <location>
        <begin position="16"/>
        <end position="93"/>
    </location>
</feature>
<dbReference type="RefSeq" id="WP_254573518.1">
    <property type="nucleotide sequence ID" value="NZ_CP098502.1"/>
</dbReference>
<gene>
    <name evidence="3" type="ORF">NBH00_11795</name>
</gene>
<feature type="compositionally biased region" description="Polar residues" evidence="1">
    <location>
        <begin position="404"/>
        <end position="413"/>
    </location>
</feature>
<dbReference type="PANTHER" id="PTHR33371">
    <property type="entry name" value="INTERMEMBRANE PHOSPHOLIPID TRANSPORT SYSTEM BINDING PROTEIN MLAD-RELATED"/>
    <property type="match status" value="1"/>
</dbReference>
<dbReference type="EMBL" id="CP098502">
    <property type="protein sequence ID" value="UTI66864.1"/>
    <property type="molecule type" value="Genomic_DNA"/>
</dbReference>
<proteinExistence type="predicted"/>